<evidence type="ECO:0000313" key="1">
    <source>
        <dbReference type="EMBL" id="XHV10785.1"/>
    </source>
</evidence>
<dbReference type="EMBL" id="PQ287320">
    <property type="protein sequence ID" value="XHV10785.1"/>
    <property type="molecule type" value="Genomic_DNA"/>
</dbReference>
<accession>A0AB74UN47</accession>
<gene>
    <name evidence="1" type="ORF">BL57_313</name>
</gene>
<protein>
    <submittedName>
        <fullName evidence="1">Uncharacterized protein</fullName>
    </submittedName>
</protein>
<organism evidence="1">
    <name type="scientific">Caulobacter phage BL57</name>
    <dbReference type="NCBI Taxonomy" id="3348355"/>
    <lineage>
        <taxon>Viruses</taxon>
    </lineage>
</organism>
<proteinExistence type="predicted"/>
<name>A0AB74UN47_9VIRU</name>
<sequence>MTKSIRVQRGKTTYLVTFDEHGEVDFICGSAVMGKVPRHQGGTRRTVWSGPLWHKADKKPIPMKLRPIVQDAVQIKEAQI</sequence>
<reference evidence="1" key="1">
    <citation type="submission" date="2024-10" db="EMBL/GenBank/DDBJ databases">
        <title>Genetic diversity among independent isolates of the Dolichocephalovirinae subfamily.</title>
        <authorList>
            <person name="Ely B."/>
            <person name="Thomas Q."/>
            <person name="Mohammadi T."/>
        </authorList>
    </citation>
    <scope>NUCLEOTIDE SEQUENCE</scope>
</reference>